<evidence type="ECO:0000313" key="7">
    <source>
        <dbReference type="Proteomes" id="UP000186156"/>
    </source>
</evidence>
<dbReference type="Pfam" id="PF00126">
    <property type="entry name" value="HTH_1"/>
    <property type="match status" value="1"/>
</dbReference>
<dbReference type="RefSeq" id="WP_076347345.1">
    <property type="nucleotide sequence ID" value="NZ_FTOO01000007.1"/>
</dbReference>
<evidence type="ECO:0000313" key="6">
    <source>
        <dbReference type="EMBL" id="SIS92991.1"/>
    </source>
</evidence>
<reference evidence="7" key="1">
    <citation type="submission" date="2017-01" db="EMBL/GenBank/DDBJ databases">
        <authorList>
            <person name="Varghese N."/>
            <person name="Submissions S."/>
        </authorList>
    </citation>
    <scope>NUCLEOTIDE SEQUENCE [LARGE SCALE GENOMIC DNA]</scope>
    <source>
        <strain evidence="7">DSM 16176</strain>
    </source>
</reference>
<dbReference type="InterPro" id="IPR036390">
    <property type="entry name" value="WH_DNA-bd_sf"/>
</dbReference>
<dbReference type="AlphaFoldDB" id="A0A1N7N4A6"/>
<keyword evidence="7" id="KW-1185">Reference proteome</keyword>
<dbReference type="Gene3D" id="1.10.10.10">
    <property type="entry name" value="Winged helix-like DNA-binding domain superfamily/Winged helix DNA-binding domain"/>
    <property type="match status" value="1"/>
</dbReference>
<accession>A0A1N7N4A6</accession>
<dbReference type="InterPro" id="IPR000847">
    <property type="entry name" value="LysR_HTH_N"/>
</dbReference>
<dbReference type="EMBL" id="FTOO01000007">
    <property type="protein sequence ID" value="SIS92991.1"/>
    <property type="molecule type" value="Genomic_DNA"/>
</dbReference>
<keyword evidence="2" id="KW-0805">Transcription regulation</keyword>
<dbReference type="Proteomes" id="UP000186156">
    <property type="component" value="Unassembled WGS sequence"/>
</dbReference>
<evidence type="ECO:0000256" key="2">
    <source>
        <dbReference type="ARBA" id="ARBA00023015"/>
    </source>
</evidence>
<evidence type="ECO:0000256" key="3">
    <source>
        <dbReference type="ARBA" id="ARBA00023125"/>
    </source>
</evidence>
<evidence type="ECO:0000256" key="1">
    <source>
        <dbReference type="ARBA" id="ARBA00009437"/>
    </source>
</evidence>
<evidence type="ECO:0000256" key="4">
    <source>
        <dbReference type="ARBA" id="ARBA00023163"/>
    </source>
</evidence>
<name>A0A1N7N4A6_9BACL</name>
<dbReference type="GO" id="GO:0003677">
    <property type="term" value="F:DNA binding"/>
    <property type="evidence" value="ECO:0007669"/>
    <property type="project" value="UniProtKB-KW"/>
</dbReference>
<comment type="similarity">
    <text evidence="1">Belongs to the LysR transcriptional regulatory family.</text>
</comment>
<dbReference type="PRINTS" id="PR00039">
    <property type="entry name" value="HTHLYSR"/>
</dbReference>
<dbReference type="InterPro" id="IPR036388">
    <property type="entry name" value="WH-like_DNA-bd_sf"/>
</dbReference>
<dbReference type="PROSITE" id="PS50931">
    <property type="entry name" value="HTH_LYSR"/>
    <property type="match status" value="1"/>
</dbReference>
<dbReference type="SUPFAM" id="SSF46785">
    <property type="entry name" value="Winged helix' DNA-binding domain"/>
    <property type="match status" value="1"/>
</dbReference>
<feature type="domain" description="HTH lysR-type" evidence="5">
    <location>
        <begin position="1"/>
        <end position="58"/>
    </location>
</feature>
<dbReference type="InterPro" id="IPR005119">
    <property type="entry name" value="LysR_subst-bd"/>
</dbReference>
<dbReference type="GO" id="GO:0005829">
    <property type="term" value="C:cytosol"/>
    <property type="evidence" value="ECO:0007669"/>
    <property type="project" value="TreeGrafter"/>
</dbReference>
<dbReference type="SUPFAM" id="SSF53850">
    <property type="entry name" value="Periplasmic binding protein-like II"/>
    <property type="match status" value="1"/>
</dbReference>
<dbReference type="Pfam" id="PF03466">
    <property type="entry name" value="LysR_substrate"/>
    <property type="match status" value="1"/>
</dbReference>
<dbReference type="STRING" id="252246.SAMN05421799_10748"/>
<dbReference type="OrthoDB" id="8479357at2"/>
<sequence>MDLRLFKYFVRVAELQSFTKAAEDLGVTQPTLSKQIQMLEEYVGVALFTRSSRSVRLTPAGDRMLEHAKQILGYVESAIEDVRLADVHDKGTLRVGCSGNHILVQVLAVYSSQHPNVEVLVYDQRSQQTIEGVLSGSLDIGVIFYTHEDSRLEFRPLFEEEFYVVVRQDSPIVECESLSVFDLPELPLVLFPSHFLIRRFIDEFCAAYGVTLHPKLQLSSLESQRELLEHGNVATILTKSYLNLINDPSLRAIRVKEGHPRRWVALVHPKNAQLTYIQRDFIELALKTLRSPQ</sequence>
<keyword evidence="3 6" id="KW-0238">DNA-binding</keyword>
<keyword evidence="4" id="KW-0804">Transcription</keyword>
<dbReference type="CDD" id="cd05466">
    <property type="entry name" value="PBP2_LTTR_substrate"/>
    <property type="match status" value="1"/>
</dbReference>
<dbReference type="InterPro" id="IPR050950">
    <property type="entry name" value="HTH-type_LysR_regulators"/>
</dbReference>
<evidence type="ECO:0000259" key="5">
    <source>
        <dbReference type="PROSITE" id="PS50931"/>
    </source>
</evidence>
<proteinExistence type="inferred from homology"/>
<organism evidence="6 7">
    <name type="scientific">Alicyclobacillus vulcanalis</name>
    <dbReference type="NCBI Taxonomy" id="252246"/>
    <lineage>
        <taxon>Bacteria</taxon>
        <taxon>Bacillati</taxon>
        <taxon>Bacillota</taxon>
        <taxon>Bacilli</taxon>
        <taxon>Bacillales</taxon>
        <taxon>Alicyclobacillaceae</taxon>
        <taxon>Alicyclobacillus</taxon>
    </lineage>
</organism>
<protein>
    <submittedName>
        <fullName evidence="6">DNA-binding transcriptional regulator, LysR family</fullName>
    </submittedName>
</protein>
<dbReference type="GO" id="GO:0003700">
    <property type="term" value="F:DNA-binding transcription factor activity"/>
    <property type="evidence" value="ECO:0007669"/>
    <property type="project" value="InterPro"/>
</dbReference>
<dbReference type="Gene3D" id="3.40.190.290">
    <property type="match status" value="1"/>
</dbReference>
<dbReference type="FunFam" id="1.10.10.10:FF:000001">
    <property type="entry name" value="LysR family transcriptional regulator"/>
    <property type="match status" value="1"/>
</dbReference>
<dbReference type="PANTHER" id="PTHR30419">
    <property type="entry name" value="HTH-TYPE TRANSCRIPTIONAL REGULATOR YBHD"/>
    <property type="match status" value="1"/>
</dbReference>
<gene>
    <name evidence="6" type="ORF">SAMN05421799_10748</name>
</gene>